<sequence length="144" mass="16108">MWSPEDTYAIARIDLPQAGTHGWQVRMQRRGVKYGKFFADGLHGGVPQSYQAALNWRDELVTRLAEEENAARICRRSPRNSSGVVGVSKVRVTAANGTGYWFWQATWCPAPGERRCVKFSVKRHGEKQAFRLAVEARKSGTGGL</sequence>
<dbReference type="EMBL" id="JAPDDR010000017">
    <property type="protein sequence ID" value="MCW1916690.1"/>
    <property type="molecule type" value="Genomic_DNA"/>
</dbReference>
<name>A0ABT3GA26_9BACT</name>
<dbReference type="Gene3D" id="1.20.5.2050">
    <property type="match status" value="1"/>
</dbReference>
<proteinExistence type="predicted"/>
<keyword evidence="2" id="KW-1185">Reference proteome</keyword>
<dbReference type="Proteomes" id="UP001165653">
    <property type="component" value="Unassembled WGS sequence"/>
</dbReference>
<reference evidence="1" key="1">
    <citation type="submission" date="2022-10" db="EMBL/GenBank/DDBJ databases">
        <title>Luteolibacter sp. GHJ8, whole genome shotgun sequencing project.</title>
        <authorList>
            <person name="Zhao G."/>
            <person name="Shen L."/>
        </authorList>
    </citation>
    <scope>NUCLEOTIDE SEQUENCE</scope>
    <source>
        <strain evidence="1">GHJ8</strain>
    </source>
</reference>
<gene>
    <name evidence="1" type="ORF">OJ996_24095</name>
</gene>
<protein>
    <submittedName>
        <fullName evidence="1">AP2 domain-containing protein</fullName>
    </submittedName>
</protein>
<evidence type="ECO:0000313" key="2">
    <source>
        <dbReference type="Proteomes" id="UP001165653"/>
    </source>
</evidence>
<organism evidence="1 2">
    <name type="scientific">Luteolibacter rhizosphaerae</name>
    <dbReference type="NCBI Taxonomy" id="2989719"/>
    <lineage>
        <taxon>Bacteria</taxon>
        <taxon>Pseudomonadati</taxon>
        <taxon>Verrucomicrobiota</taxon>
        <taxon>Verrucomicrobiia</taxon>
        <taxon>Verrucomicrobiales</taxon>
        <taxon>Verrucomicrobiaceae</taxon>
        <taxon>Luteolibacter</taxon>
    </lineage>
</organism>
<evidence type="ECO:0000313" key="1">
    <source>
        <dbReference type="EMBL" id="MCW1916690.1"/>
    </source>
</evidence>
<accession>A0ABT3GA26</accession>
<comment type="caution">
    <text evidence="1">The sequence shown here is derived from an EMBL/GenBank/DDBJ whole genome shotgun (WGS) entry which is preliminary data.</text>
</comment>
<dbReference type="RefSeq" id="WP_264516275.1">
    <property type="nucleotide sequence ID" value="NZ_JAPDDR010000017.1"/>
</dbReference>